<dbReference type="AlphaFoldDB" id="A0A392W5E9"/>
<accession>A0A392W5E9</accession>
<comment type="caution">
    <text evidence="1">The sequence shown here is derived from an EMBL/GenBank/DDBJ whole genome shotgun (WGS) entry which is preliminary data.</text>
</comment>
<keyword evidence="2" id="KW-1185">Reference proteome</keyword>
<dbReference type="Proteomes" id="UP000265520">
    <property type="component" value="Unassembled WGS sequence"/>
</dbReference>
<organism evidence="1 2">
    <name type="scientific">Trifolium medium</name>
    <dbReference type="NCBI Taxonomy" id="97028"/>
    <lineage>
        <taxon>Eukaryota</taxon>
        <taxon>Viridiplantae</taxon>
        <taxon>Streptophyta</taxon>
        <taxon>Embryophyta</taxon>
        <taxon>Tracheophyta</taxon>
        <taxon>Spermatophyta</taxon>
        <taxon>Magnoliopsida</taxon>
        <taxon>eudicotyledons</taxon>
        <taxon>Gunneridae</taxon>
        <taxon>Pentapetalae</taxon>
        <taxon>rosids</taxon>
        <taxon>fabids</taxon>
        <taxon>Fabales</taxon>
        <taxon>Fabaceae</taxon>
        <taxon>Papilionoideae</taxon>
        <taxon>50 kb inversion clade</taxon>
        <taxon>NPAAA clade</taxon>
        <taxon>Hologalegina</taxon>
        <taxon>IRL clade</taxon>
        <taxon>Trifolieae</taxon>
        <taxon>Trifolium</taxon>
    </lineage>
</organism>
<proteinExistence type="predicted"/>
<sequence length="21" mass="2235">RRSVMVAGGGNERCGGEVLTW</sequence>
<feature type="non-terminal residue" evidence="1">
    <location>
        <position position="1"/>
    </location>
</feature>
<protein>
    <submittedName>
        <fullName evidence="1">Uncharacterized protein</fullName>
    </submittedName>
</protein>
<reference evidence="1 2" key="1">
    <citation type="journal article" date="2018" name="Front. Plant Sci.">
        <title>Red Clover (Trifolium pratense) and Zigzag Clover (T. medium) - A Picture of Genomic Similarities and Differences.</title>
        <authorList>
            <person name="Dluhosova J."/>
            <person name="Istvanek J."/>
            <person name="Nedelnik J."/>
            <person name="Repkova J."/>
        </authorList>
    </citation>
    <scope>NUCLEOTIDE SEQUENCE [LARGE SCALE GENOMIC DNA]</scope>
    <source>
        <strain evidence="2">cv. 10/8</strain>
        <tissue evidence="1">Leaf</tissue>
    </source>
</reference>
<evidence type="ECO:0000313" key="2">
    <source>
        <dbReference type="Proteomes" id="UP000265520"/>
    </source>
</evidence>
<dbReference type="EMBL" id="LXQA011370730">
    <property type="protein sequence ID" value="MCI94932.1"/>
    <property type="molecule type" value="Genomic_DNA"/>
</dbReference>
<name>A0A392W5E9_9FABA</name>
<evidence type="ECO:0000313" key="1">
    <source>
        <dbReference type="EMBL" id="MCI94932.1"/>
    </source>
</evidence>